<accession>A0A9P4YCL5</accession>
<evidence type="ECO:0000313" key="2">
    <source>
        <dbReference type="Proteomes" id="UP000803844"/>
    </source>
</evidence>
<dbReference type="EMBL" id="MU032344">
    <property type="protein sequence ID" value="KAF3770190.1"/>
    <property type="molecule type" value="Genomic_DNA"/>
</dbReference>
<organism evidence="1 2">
    <name type="scientific">Cryphonectria parasitica (strain ATCC 38755 / EP155)</name>
    <dbReference type="NCBI Taxonomy" id="660469"/>
    <lineage>
        <taxon>Eukaryota</taxon>
        <taxon>Fungi</taxon>
        <taxon>Dikarya</taxon>
        <taxon>Ascomycota</taxon>
        <taxon>Pezizomycotina</taxon>
        <taxon>Sordariomycetes</taxon>
        <taxon>Sordariomycetidae</taxon>
        <taxon>Diaporthales</taxon>
        <taxon>Cryphonectriaceae</taxon>
        <taxon>Cryphonectria-Endothia species complex</taxon>
        <taxon>Cryphonectria</taxon>
    </lineage>
</organism>
<keyword evidence="2" id="KW-1185">Reference proteome</keyword>
<reference evidence="1" key="1">
    <citation type="journal article" date="2020" name="Phytopathology">
        <title>Genome sequence of the chestnut blight fungus Cryphonectria parasitica EP155: A fundamental resource for an archetypical invasive plant pathogen.</title>
        <authorList>
            <person name="Crouch J.A."/>
            <person name="Dawe A."/>
            <person name="Aerts A."/>
            <person name="Barry K."/>
            <person name="Churchill A.C.L."/>
            <person name="Grimwood J."/>
            <person name="Hillman B."/>
            <person name="Milgroom M.G."/>
            <person name="Pangilinan J."/>
            <person name="Smith M."/>
            <person name="Salamov A."/>
            <person name="Schmutz J."/>
            <person name="Yadav J."/>
            <person name="Grigoriev I.V."/>
            <person name="Nuss D."/>
        </authorList>
    </citation>
    <scope>NUCLEOTIDE SEQUENCE</scope>
    <source>
        <strain evidence="1">EP155</strain>
    </source>
</reference>
<dbReference type="RefSeq" id="XP_040781151.1">
    <property type="nucleotide sequence ID" value="XM_040920010.1"/>
</dbReference>
<gene>
    <name evidence="1" type="ORF">M406DRAFT_325646</name>
</gene>
<sequence length="235" mass="26158">MEAVGAAASLVGIADFALTVGETIWKIRKLWVEVQEAPDTIKSLQREISMLEKVLPGVNPNSDAEHVASHCREALGDLQNLVKDLSSEIDSGKRRRRGLAKLKVLLKKGDVEKFQCSLDRALNSMQIALASFQATQASLQSTQLDMVCIQMVQLTTLVQQQAVAMDEMRMKALRDKQQAAEYLQKEGEDDMPNKARYSLRKRGRIPELPWVEPSSSGYAILRSSRSKTSSICKLL</sequence>
<name>A0A9P4YCL5_CRYP1</name>
<dbReference type="GeneID" id="63837139"/>
<dbReference type="Proteomes" id="UP000803844">
    <property type="component" value="Unassembled WGS sequence"/>
</dbReference>
<evidence type="ECO:0008006" key="3">
    <source>
        <dbReference type="Google" id="ProtNLM"/>
    </source>
</evidence>
<comment type="caution">
    <text evidence="1">The sequence shown here is derived from an EMBL/GenBank/DDBJ whole genome shotgun (WGS) entry which is preliminary data.</text>
</comment>
<dbReference type="AlphaFoldDB" id="A0A9P4YCL5"/>
<evidence type="ECO:0000313" key="1">
    <source>
        <dbReference type="EMBL" id="KAF3770190.1"/>
    </source>
</evidence>
<proteinExistence type="predicted"/>
<dbReference type="OrthoDB" id="3200163at2759"/>
<protein>
    <recommendedName>
        <fullName evidence="3">Fungal N-terminal domain-containing protein</fullName>
    </recommendedName>
</protein>